<dbReference type="PANTHER" id="PTHR47959:SF13">
    <property type="entry name" value="ATP-DEPENDENT RNA HELICASE RHLE"/>
    <property type="match status" value="1"/>
</dbReference>
<feature type="domain" description="Helicase ATP-binding" evidence="9">
    <location>
        <begin position="38"/>
        <end position="214"/>
    </location>
</feature>
<evidence type="ECO:0000313" key="13">
    <source>
        <dbReference type="Proteomes" id="UP001204851"/>
    </source>
</evidence>
<evidence type="ECO:0000256" key="1">
    <source>
        <dbReference type="ARBA" id="ARBA00022741"/>
    </source>
</evidence>
<keyword evidence="2 7" id="KW-0378">Hydrolase</keyword>
<keyword evidence="3 7" id="KW-0347">Helicase</keyword>
<dbReference type="InterPro" id="IPR050079">
    <property type="entry name" value="DEAD_box_RNA_helicase"/>
</dbReference>
<dbReference type="Pfam" id="PF00271">
    <property type="entry name" value="Helicase_C"/>
    <property type="match status" value="1"/>
</dbReference>
<dbReference type="SMART" id="SM00487">
    <property type="entry name" value="DEXDc"/>
    <property type="match status" value="1"/>
</dbReference>
<evidence type="ECO:0000256" key="8">
    <source>
        <dbReference type="SAM" id="MobiDB-lite"/>
    </source>
</evidence>
<comment type="caution">
    <text evidence="12">The sequence shown here is derived from an EMBL/GenBank/DDBJ whole genome shotgun (WGS) entry which is preliminary data.</text>
</comment>
<sequence length="433" mass="45988">MNTPEVAGWDALGLSPRLLRAVQALSLDAPTPVQAAAIPAALAGQDVQACAPTGSGKTAAYALPLLQRLAAHAPIGKRRPQALVLVPTRELAAQVGETLQALAEHLPKPVKLSVLYGGVSINPQLMALRGGADVVVATPGRLLDVLDHNGLRLDDVATLVLDEADRLLDSGFAEELARVLRALPARRQNLLFSATFPAEVDALAQRLLHDPLRVALAHQAAGSLTDAEAETDEAEEASERRLTERAIEVDSTRRTPLLRQLIDQEGWPRVMVFVATRYACDHVADKLRRAGLTAEAFHGDASQGARTRLLAAFKAGELQVLVATDLGARGIDIAQLPVVVNYDLPRAAADYVHRIGRTARAGASGLAVSFISPATEAHFRLIEKRQGRRVPRERIEGFDVTETAPAGAATGGIKGTRPSKKDKLRAAAATNGS</sequence>
<feature type="domain" description="Helicase C-terminal" evidence="10">
    <location>
        <begin position="257"/>
        <end position="406"/>
    </location>
</feature>
<dbReference type="InterPro" id="IPR014001">
    <property type="entry name" value="Helicase_ATP-bd"/>
</dbReference>
<dbReference type="InterPro" id="IPR014014">
    <property type="entry name" value="RNA_helicase_DEAD_Q_motif"/>
</dbReference>
<dbReference type="GO" id="GO:0004386">
    <property type="term" value="F:helicase activity"/>
    <property type="evidence" value="ECO:0007669"/>
    <property type="project" value="UniProtKB-KW"/>
</dbReference>
<evidence type="ECO:0000256" key="4">
    <source>
        <dbReference type="ARBA" id="ARBA00022840"/>
    </source>
</evidence>
<evidence type="ECO:0000256" key="3">
    <source>
        <dbReference type="ARBA" id="ARBA00022806"/>
    </source>
</evidence>
<dbReference type="PANTHER" id="PTHR47959">
    <property type="entry name" value="ATP-DEPENDENT RNA HELICASE RHLE-RELATED"/>
    <property type="match status" value="1"/>
</dbReference>
<evidence type="ECO:0000256" key="2">
    <source>
        <dbReference type="ARBA" id="ARBA00022801"/>
    </source>
</evidence>
<evidence type="ECO:0000259" key="11">
    <source>
        <dbReference type="PROSITE" id="PS51195"/>
    </source>
</evidence>
<dbReference type="Pfam" id="PF00270">
    <property type="entry name" value="DEAD"/>
    <property type="match status" value="1"/>
</dbReference>
<feature type="short sequence motif" description="Q motif" evidence="6">
    <location>
        <begin position="7"/>
        <end position="35"/>
    </location>
</feature>
<dbReference type="SUPFAM" id="SSF52540">
    <property type="entry name" value="P-loop containing nucleoside triphosphate hydrolases"/>
    <property type="match status" value="1"/>
</dbReference>
<dbReference type="InterPro" id="IPR027417">
    <property type="entry name" value="P-loop_NTPase"/>
</dbReference>
<dbReference type="Gene3D" id="3.40.50.300">
    <property type="entry name" value="P-loop containing nucleotide triphosphate hydrolases"/>
    <property type="match status" value="2"/>
</dbReference>
<gene>
    <name evidence="12" type="ORF">M0L44_00910</name>
</gene>
<keyword evidence="4 7" id="KW-0067">ATP-binding</keyword>
<dbReference type="PROSITE" id="PS00039">
    <property type="entry name" value="DEAD_ATP_HELICASE"/>
    <property type="match status" value="1"/>
</dbReference>
<dbReference type="PROSITE" id="PS51194">
    <property type="entry name" value="HELICASE_CTER"/>
    <property type="match status" value="1"/>
</dbReference>
<feature type="region of interest" description="Disordered" evidence="8">
    <location>
        <begin position="400"/>
        <end position="433"/>
    </location>
</feature>
<name>A0ABT1BI39_9BURK</name>
<evidence type="ECO:0000256" key="6">
    <source>
        <dbReference type="PROSITE-ProRule" id="PRU00552"/>
    </source>
</evidence>
<dbReference type="InterPro" id="IPR001650">
    <property type="entry name" value="Helicase_C-like"/>
</dbReference>
<evidence type="ECO:0000259" key="9">
    <source>
        <dbReference type="PROSITE" id="PS51192"/>
    </source>
</evidence>
<dbReference type="CDD" id="cd18787">
    <property type="entry name" value="SF2_C_DEAD"/>
    <property type="match status" value="1"/>
</dbReference>
<reference evidence="12 13" key="1">
    <citation type="submission" date="2022-06" db="EMBL/GenBank/DDBJ databases">
        <title>Ideonella sp. NS12-5 Genome sequencing and assembly.</title>
        <authorList>
            <person name="Jung Y."/>
        </authorList>
    </citation>
    <scope>NUCLEOTIDE SEQUENCE [LARGE SCALE GENOMIC DNA]</scope>
    <source>
        <strain evidence="12 13">NS12-5</strain>
    </source>
</reference>
<proteinExistence type="inferred from homology"/>
<evidence type="ECO:0000313" key="12">
    <source>
        <dbReference type="EMBL" id="MCO5975281.1"/>
    </source>
</evidence>
<dbReference type="SMART" id="SM00490">
    <property type="entry name" value="HELICc"/>
    <property type="match status" value="1"/>
</dbReference>
<organism evidence="12 13">
    <name type="scientific">Ideonella oryzae</name>
    <dbReference type="NCBI Taxonomy" id="2937441"/>
    <lineage>
        <taxon>Bacteria</taxon>
        <taxon>Pseudomonadati</taxon>
        <taxon>Pseudomonadota</taxon>
        <taxon>Betaproteobacteria</taxon>
        <taxon>Burkholderiales</taxon>
        <taxon>Sphaerotilaceae</taxon>
        <taxon>Ideonella</taxon>
    </lineage>
</organism>
<keyword evidence="1 7" id="KW-0547">Nucleotide-binding</keyword>
<accession>A0ABT1BI39</accession>
<dbReference type="EMBL" id="JAMXMC010000001">
    <property type="protein sequence ID" value="MCO5975281.1"/>
    <property type="molecule type" value="Genomic_DNA"/>
</dbReference>
<dbReference type="InterPro" id="IPR011545">
    <property type="entry name" value="DEAD/DEAH_box_helicase_dom"/>
</dbReference>
<dbReference type="CDD" id="cd00268">
    <property type="entry name" value="DEADc"/>
    <property type="match status" value="1"/>
</dbReference>
<evidence type="ECO:0000256" key="5">
    <source>
        <dbReference type="ARBA" id="ARBA00038437"/>
    </source>
</evidence>
<protein>
    <submittedName>
        <fullName evidence="12">DEAD/DEAH box helicase</fullName>
    </submittedName>
</protein>
<evidence type="ECO:0000259" key="10">
    <source>
        <dbReference type="PROSITE" id="PS51194"/>
    </source>
</evidence>
<dbReference type="PROSITE" id="PS51192">
    <property type="entry name" value="HELICASE_ATP_BIND_1"/>
    <property type="match status" value="1"/>
</dbReference>
<keyword evidence="13" id="KW-1185">Reference proteome</keyword>
<evidence type="ECO:0000256" key="7">
    <source>
        <dbReference type="RuleBase" id="RU000492"/>
    </source>
</evidence>
<dbReference type="Proteomes" id="UP001204851">
    <property type="component" value="Unassembled WGS sequence"/>
</dbReference>
<comment type="similarity">
    <text evidence="5 7">Belongs to the DEAD box helicase family.</text>
</comment>
<feature type="domain" description="DEAD-box RNA helicase Q" evidence="11">
    <location>
        <begin position="7"/>
        <end position="35"/>
    </location>
</feature>
<dbReference type="InterPro" id="IPR000629">
    <property type="entry name" value="RNA-helicase_DEAD-box_CS"/>
</dbReference>
<dbReference type="InterPro" id="IPR044742">
    <property type="entry name" value="DEAD/DEAH_RhlB"/>
</dbReference>
<dbReference type="RefSeq" id="WP_252767731.1">
    <property type="nucleotide sequence ID" value="NZ_JAMXMC010000001.1"/>
</dbReference>
<dbReference type="PROSITE" id="PS51195">
    <property type="entry name" value="Q_MOTIF"/>
    <property type="match status" value="1"/>
</dbReference>